<proteinExistence type="inferred from homology"/>
<keyword evidence="4" id="KW-0410">Iron transport</keyword>
<evidence type="ECO:0000256" key="4">
    <source>
        <dbReference type="ARBA" id="ARBA00022496"/>
    </source>
</evidence>
<keyword evidence="18" id="KW-1185">Reference proteome</keyword>
<feature type="chain" id="PRO_5026840694" evidence="14">
    <location>
        <begin position="24"/>
        <end position="820"/>
    </location>
</feature>
<evidence type="ECO:0000256" key="6">
    <source>
        <dbReference type="ARBA" id="ARBA00022729"/>
    </source>
</evidence>
<name>A0A6N8KZW9_9SPHI</name>
<dbReference type="InterPro" id="IPR037066">
    <property type="entry name" value="Plug_dom_sf"/>
</dbReference>
<protein>
    <submittedName>
        <fullName evidence="17">TonB-dependent receptor</fullName>
    </submittedName>
</protein>
<comment type="caution">
    <text evidence="17">The sequence shown here is derived from an EMBL/GenBank/DDBJ whole genome shotgun (WGS) entry which is preliminary data.</text>
</comment>
<evidence type="ECO:0000259" key="16">
    <source>
        <dbReference type="Pfam" id="PF07715"/>
    </source>
</evidence>
<keyword evidence="5 12" id="KW-0812">Transmembrane</keyword>
<comment type="subcellular location">
    <subcellularLocation>
        <location evidence="1 12">Cell outer membrane</location>
        <topology evidence="1 12">Multi-pass membrane protein</topology>
    </subcellularLocation>
</comment>
<evidence type="ECO:0000256" key="7">
    <source>
        <dbReference type="ARBA" id="ARBA00023004"/>
    </source>
</evidence>
<dbReference type="GO" id="GO:0015344">
    <property type="term" value="F:siderophore uptake transmembrane transporter activity"/>
    <property type="evidence" value="ECO:0007669"/>
    <property type="project" value="TreeGrafter"/>
</dbReference>
<dbReference type="Gene3D" id="2.60.40.1120">
    <property type="entry name" value="Carboxypeptidase-like, regulatory domain"/>
    <property type="match status" value="1"/>
</dbReference>
<evidence type="ECO:0000256" key="2">
    <source>
        <dbReference type="ARBA" id="ARBA00022448"/>
    </source>
</evidence>
<accession>A0A6N8KZW9</accession>
<evidence type="ECO:0000256" key="10">
    <source>
        <dbReference type="ARBA" id="ARBA00023136"/>
    </source>
</evidence>
<dbReference type="OrthoDB" id="9761152at2"/>
<feature type="signal peptide" evidence="14">
    <location>
        <begin position="1"/>
        <end position="23"/>
    </location>
</feature>
<evidence type="ECO:0000256" key="12">
    <source>
        <dbReference type="PROSITE-ProRule" id="PRU01360"/>
    </source>
</evidence>
<dbReference type="InterPro" id="IPR012910">
    <property type="entry name" value="Plug_dom"/>
</dbReference>
<evidence type="ECO:0000256" key="8">
    <source>
        <dbReference type="ARBA" id="ARBA00023065"/>
    </source>
</evidence>
<keyword evidence="11 12" id="KW-0998">Cell outer membrane</keyword>
<dbReference type="InterPro" id="IPR008969">
    <property type="entry name" value="CarboxyPept-like_regulatory"/>
</dbReference>
<sequence>MFKKVWATVAFCQFIVLSMAQHALTVKITDSQQQGLTAASVKLDEQLQKTNSQGEVTFQGLQAKTYNLQVSFLGYGSVKHTVDPSKQSSITLQLQAKSFRTEEVFVTATRAKENSATTFKNLSKEEIRKNNLGQDIPFLLNQTPGVVVSSDAGAGIGYTSMTIRGSDNERINVTLNGIPLNDAESMGSFFVNLPDFASSVQSIQIQRGIGTSTNGAGAFGASLNIQTDALETQAYAELNNSFGSYNSWKNTLKVGSGLIDNKYAFNARLSRIVSDGYINRASSNLKSFYVDGGLYTDKHILKATVFSGKEKTYQSWYGTPEPLITGDYSRLEDYANNMGIYDQEGIDRLKEEGRKYNYYTYDNQTDNYTQTHSHLQYTFAANEKLNLNAALHYTRGAGYYEEFKAGEKFSKYGLADVVIGGQTLKETDLVRRRWLDNHFYGLTYAANYKATANLNLTLGGAYNQYRGKHYGEVIWAQYASNSKLGDRYYFNKSDKNDFNIFAKADYRVAKFLFNLDLQYRNLYYLGRGDDDKVKDLYFEDKLNFFNPKVGATYFMNPYSNIYLSYAYGSKEPTRKDYVENPRGLFPKPEQMQDIEAGYRFKNEQFNVGANVYGMFYKNQLIPTGSLNEEGAALRINVDESYRMGVELDGTWRISKQFSWGINAALSDNKIKNFEEFIPVYDNENDWNKVREEVIHHKSTHIAKSPAAILGNNFTYKPIEALSFSLLSKYVSRIYLDNTSSKDRSIDPSFVNNFQAMYTFTAFGLKHVDLNLSVNNILNSKYETMGYTWRQIFETKGTTDHYNFYYPQAETNFLLGLNIRF</sequence>
<evidence type="ECO:0000313" key="18">
    <source>
        <dbReference type="Proteomes" id="UP000435036"/>
    </source>
</evidence>
<keyword evidence="7" id="KW-0408">Iron</keyword>
<evidence type="ECO:0000256" key="13">
    <source>
        <dbReference type="RuleBase" id="RU003357"/>
    </source>
</evidence>
<dbReference type="SUPFAM" id="SSF56935">
    <property type="entry name" value="Porins"/>
    <property type="match status" value="1"/>
</dbReference>
<reference evidence="17 18" key="1">
    <citation type="submission" date="2019-12" db="EMBL/GenBank/DDBJ databases">
        <authorList>
            <person name="Dong K."/>
        </authorList>
    </citation>
    <scope>NUCLEOTIDE SEQUENCE [LARGE SCALE GENOMIC DNA]</scope>
    <source>
        <strain evidence="17 18">JCM 31225</strain>
    </source>
</reference>
<dbReference type="AlphaFoldDB" id="A0A6N8KZW9"/>
<evidence type="ECO:0000256" key="9">
    <source>
        <dbReference type="ARBA" id="ARBA00023077"/>
    </source>
</evidence>
<dbReference type="GO" id="GO:0009279">
    <property type="term" value="C:cell outer membrane"/>
    <property type="evidence" value="ECO:0007669"/>
    <property type="project" value="UniProtKB-SubCell"/>
</dbReference>
<dbReference type="Pfam" id="PF00593">
    <property type="entry name" value="TonB_dep_Rec_b-barrel"/>
    <property type="match status" value="1"/>
</dbReference>
<keyword evidence="10 12" id="KW-0472">Membrane</keyword>
<feature type="domain" description="TonB-dependent receptor-like beta-barrel" evidence="15">
    <location>
        <begin position="327"/>
        <end position="776"/>
    </location>
</feature>
<evidence type="ECO:0000313" key="17">
    <source>
        <dbReference type="EMBL" id="MVZ63020.1"/>
    </source>
</evidence>
<dbReference type="Gene3D" id="2.40.170.20">
    <property type="entry name" value="TonB-dependent receptor, beta-barrel domain"/>
    <property type="match status" value="1"/>
</dbReference>
<feature type="domain" description="TonB-dependent receptor plug" evidence="16">
    <location>
        <begin position="113"/>
        <end position="221"/>
    </location>
</feature>
<dbReference type="Proteomes" id="UP000435036">
    <property type="component" value="Unassembled WGS sequence"/>
</dbReference>
<keyword evidence="6 14" id="KW-0732">Signal</keyword>
<dbReference type="Pfam" id="PF07715">
    <property type="entry name" value="Plug"/>
    <property type="match status" value="1"/>
</dbReference>
<dbReference type="SUPFAM" id="SSF49464">
    <property type="entry name" value="Carboxypeptidase regulatory domain-like"/>
    <property type="match status" value="1"/>
</dbReference>
<comment type="similarity">
    <text evidence="12 13">Belongs to the TonB-dependent receptor family.</text>
</comment>
<dbReference type="EMBL" id="WSQA01000010">
    <property type="protein sequence ID" value="MVZ63020.1"/>
    <property type="molecule type" value="Genomic_DNA"/>
</dbReference>
<dbReference type="InterPro" id="IPR036942">
    <property type="entry name" value="Beta-barrel_TonB_sf"/>
</dbReference>
<dbReference type="InterPro" id="IPR000531">
    <property type="entry name" value="Beta-barrel_TonB"/>
</dbReference>
<keyword evidence="3 12" id="KW-1134">Transmembrane beta strand</keyword>
<keyword evidence="2 12" id="KW-0813">Transport</keyword>
<evidence type="ECO:0000256" key="1">
    <source>
        <dbReference type="ARBA" id="ARBA00004571"/>
    </source>
</evidence>
<dbReference type="Pfam" id="PF13715">
    <property type="entry name" value="CarbopepD_reg_2"/>
    <property type="match status" value="1"/>
</dbReference>
<dbReference type="PANTHER" id="PTHR32552">
    <property type="entry name" value="FERRICHROME IRON RECEPTOR-RELATED"/>
    <property type="match status" value="1"/>
</dbReference>
<organism evidence="17 18">
    <name type="scientific">Sphingobacterium humi</name>
    <dbReference type="NCBI Taxonomy" id="1796905"/>
    <lineage>
        <taxon>Bacteria</taxon>
        <taxon>Pseudomonadati</taxon>
        <taxon>Bacteroidota</taxon>
        <taxon>Sphingobacteriia</taxon>
        <taxon>Sphingobacteriales</taxon>
        <taxon>Sphingobacteriaceae</taxon>
        <taxon>Sphingobacterium</taxon>
    </lineage>
</organism>
<keyword evidence="8" id="KW-0406">Ion transport</keyword>
<dbReference type="PROSITE" id="PS52016">
    <property type="entry name" value="TONB_DEPENDENT_REC_3"/>
    <property type="match status" value="1"/>
</dbReference>
<dbReference type="PANTHER" id="PTHR32552:SF68">
    <property type="entry name" value="FERRICHROME OUTER MEMBRANE TRANSPORTER_PHAGE RECEPTOR"/>
    <property type="match status" value="1"/>
</dbReference>
<evidence type="ECO:0000256" key="5">
    <source>
        <dbReference type="ARBA" id="ARBA00022692"/>
    </source>
</evidence>
<evidence type="ECO:0000256" key="11">
    <source>
        <dbReference type="ARBA" id="ARBA00023237"/>
    </source>
</evidence>
<evidence type="ECO:0000259" key="15">
    <source>
        <dbReference type="Pfam" id="PF00593"/>
    </source>
</evidence>
<dbReference type="RefSeq" id="WP_160369745.1">
    <property type="nucleotide sequence ID" value="NZ_WSQA01000010.1"/>
</dbReference>
<gene>
    <name evidence="17" type="ORF">GQF63_13375</name>
</gene>
<evidence type="ECO:0000256" key="3">
    <source>
        <dbReference type="ARBA" id="ARBA00022452"/>
    </source>
</evidence>
<keyword evidence="9 13" id="KW-0798">TonB box</keyword>
<keyword evidence="17" id="KW-0675">Receptor</keyword>
<evidence type="ECO:0000256" key="14">
    <source>
        <dbReference type="SAM" id="SignalP"/>
    </source>
</evidence>
<dbReference type="InterPro" id="IPR039426">
    <property type="entry name" value="TonB-dep_rcpt-like"/>
</dbReference>
<dbReference type="Gene3D" id="2.170.130.10">
    <property type="entry name" value="TonB-dependent receptor, plug domain"/>
    <property type="match status" value="1"/>
</dbReference>